<gene>
    <name evidence="1" type="ORF">D3C88_10985</name>
</gene>
<sequence>MAKSTKGAKRIKAAAALWVPGTREEVIEGIRLLGDAQRELVRAETEMNDTIGDIT</sequence>
<dbReference type="Gene3D" id="1.20.5.170">
    <property type="match status" value="1"/>
</dbReference>
<evidence type="ECO:0000313" key="2">
    <source>
        <dbReference type="Proteomes" id="UP000284508"/>
    </source>
</evidence>
<organism evidence="1 2">
    <name type="scientific">Escherichia coli</name>
    <dbReference type="NCBI Taxonomy" id="562"/>
    <lineage>
        <taxon>Bacteria</taxon>
        <taxon>Pseudomonadati</taxon>
        <taxon>Pseudomonadota</taxon>
        <taxon>Gammaproteobacteria</taxon>
        <taxon>Enterobacterales</taxon>
        <taxon>Enterobacteriaceae</taxon>
        <taxon>Escherichia</taxon>
    </lineage>
</organism>
<dbReference type="AlphaFoldDB" id="A0A418GLX5"/>
<protein>
    <submittedName>
        <fullName evidence="1">Host-nuclease inhibitor protein Gam</fullName>
    </submittedName>
</protein>
<comment type="caution">
    <text evidence="1">The sequence shown here is derived from an EMBL/GenBank/DDBJ whole genome shotgun (WGS) entry which is preliminary data.</text>
</comment>
<dbReference type="EMBL" id="QXHA01000689">
    <property type="protein sequence ID" value="RIB41882.1"/>
    <property type="molecule type" value="Genomic_DNA"/>
</dbReference>
<accession>A0A418GLX5</accession>
<dbReference type="Proteomes" id="UP000284508">
    <property type="component" value="Unassembled WGS sequence"/>
</dbReference>
<reference evidence="1 2" key="1">
    <citation type="journal article" date="2018" name="BMC Microbiol.">
        <title>Genome sequencing of strains of the most prevalent clonal group of O1:K1:H7 Escherichia coli that causes neonatal meningitis in France.</title>
        <authorList>
            <person name="Geslain G."/>
            <person name="Birgy A."/>
            <person name="Adiba S."/>
            <person name="Magnan M."/>
            <person name="Courroux C."/>
            <person name="Levy C."/>
            <person name="Cohen R."/>
            <person name="Bidet P."/>
            <person name="Bonacorsi S."/>
        </authorList>
    </citation>
    <scope>NUCLEOTIDE SEQUENCE [LARGE SCALE GENOMIC DNA]</scope>
    <source>
        <strain evidence="1 2">S308</strain>
    </source>
</reference>
<feature type="non-terminal residue" evidence="1">
    <location>
        <position position="55"/>
    </location>
</feature>
<name>A0A418GLX5_ECOLX</name>
<proteinExistence type="predicted"/>
<evidence type="ECO:0000313" key="1">
    <source>
        <dbReference type="EMBL" id="RIB41882.1"/>
    </source>
</evidence>